<dbReference type="PANTHER" id="PTHR30231:SF42">
    <property type="entry name" value="EXONUCLEASE"/>
    <property type="match status" value="1"/>
</dbReference>
<dbReference type="PANTHER" id="PTHR30231">
    <property type="entry name" value="DNA POLYMERASE III SUBUNIT EPSILON"/>
    <property type="match status" value="1"/>
</dbReference>
<evidence type="ECO:0000313" key="2">
    <source>
        <dbReference type="EMBL" id="MCL6285007.1"/>
    </source>
</evidence>
<dbReference type="InterPro" id="IPR013520">
    <property type="entry name" value="Ribonucl_H"/>
</dbReference>
<dbReference type="Proteomes" id="UP001203880">
    <property type="component" value="Unassembled WGS sequence"/>
</dbReference>
<name>A0ABT0Q5C8_9RHOB</name>
<dbReference type="SMART" id="SM00479">
    <property type="entry name" value="EXOIII"/>
    <property type="match status" value="1"/>
</dbReference>
<feature type="domain" description="Exonuclease" evidence="1">
    <location>
        <begin position="9"/>
        <end position="174"/>
    </location>
</feature>
<dbReference type="SUPFAM" id="SSF53098">
    <property type="entry name" value="Ribonuclease H-like"/>
    <property type="match status" value="1"/>
</dbReference>
<keyword evidence="2" id="KW-0540">Nuclease</keyword>
<comment type="caution">
    <text evidence="2">The sequence shown here is derived from an EMBL/GenBank/DDBJ whole genome shotgun (WGS) entry which is preliminary data.</text>
</comment>
<organism evidence="2 3">
    <name type="scientific">Ruegeria spongiae</name>
    <dbReference type="NCBI Taxonomy" id="2942209"/>
    <lineage>
        <taxon>Bacteria</taxon>
        <taxon>Pseudomonadati</taxon>
        <taxon>Pseudomonadota</taxon>
        <taxon>Alphaproteobacteria</taxon>
        <taxon>Rhodobacterales</taxon>
        <taxon>Roseobacteraceae</taxon>
        <taxon>Ruegeria</taxon>
    </lineage>
</organism>
<sequence length="192" mass="20610">MPLPGGAFRFIALDVETACGDSASICQIGLACVRADHSIQTWSTLIDPQMPFAPFNIELHGIGPDTVRGAPTFAGVWPDLLPLLARHPLVQHSRFDEHAIAAACRAHGLPRARLSWNNSVSIARVAWPELKGNGGHGLGNLKTVLDLDFRHHDAEEDARAAAQVVLRAEQRLADTPGKASAVLAPFQLSLPL</sequence>
<keyword evidence="2" id="KW-0269">Exonuclease</keyword>
<accession>A0ABT0Q5C8</accession>
<dbReference type="EMBL" id="JAMFMB010000021">
    <property type="protein sequence ID" value="MCL6285007.1"/>
    <property type="molecule type" value="Genomic_DNA"/>
</dbReference>
<dbReference type="Gene3D" id="3.30.420.10">
    <property type="entry name" value="Ribonuclease H-like superfamily/Ribonuclease H"/>
    <property type="match status" value="1"/>
</dbReference>
<evidence type="ECO:0000259" key="1">
    <source>
        <dbReference type="SMART" id="SM00479"/>
    </source>
</evidence>
<evidence type="ECO:0000313" key="3">
    <source>
        <dbReference type="Proteomes" id="UP001203880"/>
    </source>
</evidence>
<dbReference type="InterPro" id="IPR012337">
    <property type="entry name" value="RNaseH-like_sf"/>
</dbReference>
<proteinExistence type="predicted"/>
<dbReference type="Pfam" id="PF00929">
    <property type="entry name" value="RNase_T"/>
    <property type="match status" value="1"/>
</dbReference>
<keyword evidence="2" id="KW-0378">Hydrolase</keyword>
<reference evidence="2" key="1">
    <citation type="submission" date="2022-05" db="EMBL/GenBank/DDBJ databases">
        <authorList>
            <person name="Park J.-S."/>
        </authorList>
    </citation>
    <scope>NUCLEOTIDE SEQUENCE</scope>
    <source>
        <strain evidence="2">2012CJ41-6</strain>
    </source>
</reference>
<dbReference type="GO" id="GO:0004527">
    <property type="term" value="F:exonuclease activity"/>
    <property type="evidence" value="ECO:0007669"/>
    <property type="project" value="UniProtKB-KW"/>
</dbReference>
<gene>
    <name evidence="2" type="ORF">M3P21_15860</name>
</gene>
<dbReference type="InterPro" id="IPR036397">
    <property type="entry name" value="RNaseH_sf"/>
</dbReference>
<keyword evidence="3" id="KW-1185">Reference proteome</keyword>
<protein>
    <submittedName>
        <fullName evidence="2">Exonuclease domain-containing protein</fullName>
    </submittedName>
</protein>